<feature type="non-terminal residue" evidence="2">
    <location>
        <position position="1"/>
    </location>
</feature>
<accession>A0A699R711</accession>
<reference evidence="2" key="1">
    <citation type="journal article" date="2019" name="Sci. Rep.">
        <title>Draft genome of Tanacetum cinerariifolium, the natural source of mosquito coil.</title>
        <authorList>
            <person name="Yamashiro T."/>
            <person name="Shiraishi A."/>
            <person name="Satake H."/>
            <person name="Nakayama K."/>
        </authorList>
    </citation>
    <scope>NUCLEOTIDE SEQUENCE</scope>
</reference>
<comment type="caution">
    <text evidence="2">The sequence shown here is derived from an EMBL/GenBank/DDBJ whole genome shotgun (WGS) entry which is preliminary data.</text>
</comment>
<dbReference type="EMBL" id="BKCJ011087638">
    <property type="protein sequence ID" value="GFC83069.1"/>
    <property type="molecule type" value="Genomic_DNA"/>
</dbReference>
<dbReference type="AlphaFoldDB" id="A0A699R711"/>
<name>A0A699R711_TANCI</name>
<sequence length="121" mass="13779">FAKECKALRNQDFKHKESIRRSVLVETHASTALVSCDGLGGYDWSNQAKEGPKYAFMAYTSLTSASKVLKVEIQMKEISIGELRKKLEKAQKKKMAFNLRKNNDALIIKEWVPDNEEDIVT</sequence>
<evidence type="ECO:0000313" key="2">
    <source>
        <dbReference type="EMBL" id="GFC83069.1"/>
    </source>
</evidence>
<organism evidence="2">
    <name type="scientific">Tanacetum cinerariifolium</name>
    <name type="common">Dalmatian daisy</name>
    <name type="synonym">Chrysanthemum cinerariifolium</name>
    <dbReference type="NCBI Taxonomy" id="118510"/>
    <lineage>
        <taxon>Eukaryota</taxon>
        <taxon>Viridiplantae</taxon>
        <taxon>Streptophyta</taxon>
        <taxon>Embryophyta</taxon>
        <taxon>Tracheophyta</taxon>
        <taxon>Spermatophyta</taxon>
        <taxon>Magnoliopsida</taxon>
        <taxon>eudicotyledons</taxon>
        <taxon>Gunneridae</taxon>
        <taxon>Pentapetalae</taxon>
        <taxon>asterids</taxon>
        <taxon>campanulids</taxon>
        <taxon>Asterales</taxon>
        <taxon>Asteraceae</taxon>
        <taxon>Asteroideae</taxon>
        <taxon>Anthemideae</taxon>
        <taxon>Anthemidinae</taxon>
        <taxon>Tanacetum</taxon>
    </lineage>
</organism>
<protein>
    <submittedName>
        <fullName evidence="2">Uncharacterized protein</fullName>
    </submittedName>
</protein>
<keyword evidence="1" id="KW-0175">Coiled coil</keyword>
<feature type="coiled-coil region" evidence="1">
    <location>
        <begin position="73"/>
        <end position="100"/>
    </location>
</feature>
<proteinExistence type="predicted"/>
<evidence type="ECO:0000256" key="1">
    <source>
        <dbReference type="SAM" id="Coils"/>
    </source>
</evidence>
<gene>
    <name evidence="2" type="ORF">Tci_855039</name>
</gene>